<dbReference type="Pfam" id="PF03413">
    <property type="entry name" value="PepSY"/>
    <property type="match status" value="2"/>
</dbReference>
<feature type="transmembrane region" description="Helical" evidence="1">
    <location>
        <begin position="29"/>
        <end position="53"/>
    </location>
</feature>
<organism evidence="3 4">
    <name type="scientific">Alteribacillus bidgolensis</name>
    <dbReference type="NCBI Taxonomy" id="930129"/>
    <lineage>
        <taxon>Bacteria</taxon>
        <taxon>Bacillati</taxon>
        <taxon>Bacillota</taxon>
        <taxon>Bacilli</taxon>
        <taxon>Bacillales</taxon>
        <taxon>Bacillaceae</taxon>
        <taxon>Alteribacillus</taxon>
    </lineage>
</organism>
<dbReference type="AlphaFoldDB" id="A0A1G8PZG7"/>
<name>A0A1G8PZG7_9BACI</name>
<dbReference type="PANTHER" id="PTHR34219">
    <property type="entry name" value="IRON-REGULATED INNER MEMBRANE PROTEIN-RELATED"/>
    <property type="match status" value="1"/>
</dbReference>
<feature type="domain" description="PepSY" evidence="2">
    <location>
        <begin position="287"/>
        <end position="344"/>
    </location>
</feature>
<dbReference type="RefSeq" id="WP_091587576.1">
    <property type="nucleotide sequence ID" value="NZ_FNDU01000017.1"/>
</dbReference>
<dbReference type="InterPro" id="IPR005625">
    <property type="entry name" value="PepSY-ass_TM"/>
</dbReference>
<dbReference type="Proteomes" id="UP000199017">
    <property type="component" value="Unassembled WGS sequence"/>
</dbReference>
<feature type="transmembrane region" description="Helical" evidence="1">
    <location>
        <begin position="420"/>
        <end position="447"/>
    </location>
</feature>
<feature type="transmembrane region" description="Helical" evidence="1">
    <location>
        <begin position="158"/>
        <end position="177"/>
    </location>
</feature>
<gene>
    <name evidence="3" type="ORF">SAMN05216352_11712</name>
</gene>
<dbReference type="OrthoDB" id="111691at2"/>
<dbReference type="Pfam" id="PF03929">
    <property type="entry name" value="PepSY_TM"/>
    <property type="match status" value="1"/>
</dbReference>
<evidence type="ECO:0000313" key="3">
    <source>
        <dbReference type="EMBL" id="SDI97919.1"/>
    </source>
</evidence>
<evidence type="ECO:0000313" key="4">
    <source>
        <dbReference type="Proteomes" id="UP000199017"/>
    </source>
</evidence>
<evidence type="ECO:0000256" key="1">
    <source>
        <dbReference type="SAM" id="Phobius"/>
    </source>
</evidence>
<dbReference type="STRING" id="930129.SAMN05216352_11712"/>
<protein>
    <submittedName>
        <fullName evidence="3">Uncharacterized iron-regulated membrane protein</fullName>
    </submittedName>
</protein>
<evidence type="ECO:0000259" key="2">
    <source>
        <dbReference type="Pfam" id="PF03413"/>
    </source>
</evidence>
<feature type="domain" description="PepSY" evidence="2">
    <location>
        <begin position="75"/>
        <end position="131"/>
    </location>
</feature>
<proteinExistence type="predicted"/>
<sequence length="459" mass="51537">MTTARNEKHNDVPTNAMKTKDLYKAVWRWHFYAGLIFMPFLLILAITGGIYLFKSEIEQFMYQDFYQVEAQGQVISPSKQIETVMDRYPEANVDRYRPGEDTHRSAEVGIINDSSSLTVFVNPYTGEIVGELHDEERLMNKIEEIHGELMAGTTGDRMVELAACWALILIVTGIYLWRPKRNEKLWGTLLPRFSKGKNVLRRDLHAVPAFWISAGMFFLIITGLPWSGLWGNGVQHLATNTGVGYPPSIWIGEAPTSDVKTEDVADVSWAAENLDVPSSAIQEYERLSIDDVVAIAKERNVYPSYDVFFPKEADGVYTLSVFPPKAEDEATIHIDQYTGAVLADYRFQDYGPAGKMIAMGITLHKGSQFGLINQLAGLIICIGIVGVVVSGFYLWWKRKPNGELGAPKAPANKTMKSLTFILLLLGVLFPLVGISLIFVWMIDFLLIKRTPKLKKFLNA</sequence>
<keyword evidence="1" id="KW-0472">Membrane</keyword>
<keyword evidence="1" id="KW-0812">Transmembrane</keyword>
<reference evidence="3 4" key="1">
    <citation type="submission" date="2016-10" db="EMBL/GenBank/DDBJ databases">
        <authorList>
            <person name="de Groot N.N."/>
        </authorList>
    </citation>
    <scope>NUCLEOTIDE SEQUENCE [LARGE SCALE GENOMIC DNA]</scope>
    <source>
        <strain evidence="4">P4B,CCM 7963,CECT 7998,DSM 25260,IBRC-M 10614,KCTC 13821</strain>
    </source>
</reference>
<accession>A0A1G8PZG7</accession>
<dbReference type="PANTHER" id="PTHR34219:SF1">
    <property type="entry name" value="PEPSY DOMAIN-CONTAINING PROTEIN"/>
    <property type="match status" value="1"/>
</dbReference>
<feature type="transmembrane region" description="Helical" evidence="1">
    <location>
        <begin position="209"/>
        <end position="230"/>
    </location>
</feature>
<keyword evidence="4" id="KW-1185">Reference proteome</keyword>
<keyword evidence="1" id="KW-1133">Transmembrane helix</keyword>
<feature type="transmembrane region" description="Helical" evidence="1">
    <location>
        <begin position="375"/>
        <end position="396"/>
    </location>
</feature>
<dbReference type="EMBL" id="FNDU01000017">
    <property type="protein sequence ID" value="SDI97919.1"/>
    <property type="molecule type" value="Genomic_DNA"/>
</dbReference>
<dbReference type="InterPro" id="IPR025711">
    <property type="entry name" value="PepSY"/>
</dbReference>